<evidence type="ECO:0000313" key="1">
    <source>
        <dbReference type="EMBL" id="KAJ6974427.1"/>
    </source>
</evidence>
<proteinExistence type="predicted"/>
<reference evidence="1" key="1">
    <citation type="journal article" date="2023" name="Mol. Ecol. Resour.">
        <title>Chromosome-level genome assembly of a triploid poplar Populus alba 'Berolinensis'.</title>
        <authorList>
            <person name="Chen S."/>
            <person name="Yu Y."/>
            <person name="Wang X."/>
            <person name="Wang S."/>
            <person name="Zhang T."/>
            <person name="Zhou Y."/>
            <person name="He R."/>
            <person name="Meng N."/>
            <person name="Wang Y."/>
            <person name="Liu W."/>
            <person name="Liu Z."/>
            <person name="Liu J."/>
            <person name="Guo Q."/>
            <person name="Huang H."/>
            <person name="Sederoff R.R."/>
            <person name="Wang G."/>
            <person name="Qu G."/>
            <person name="Chen S."/>
        </authorList>
    </citation>
    <scope>NUCLEOTIDE SEQUENCE</scope>
    <source>
        <strain evidence="1">SC-2020</strain>
    </source>
</reference>
<protein>
    <submittedName>
        <fullName evidence="1">Uncharacterized protein</fullName>
    </submittedName>
</protein>
<evidence type="ECO:0000313" key="2">
    <source>
        <dbReference type="Proteomes" id="UP001164929"/>
    </source>
</evidence>
<accession>A0AAD6LWG4</accession>
<dbReference type="AlphaFoldDB" id="A0AAD6LWG4"/>
<sequence length="103" mass="11497">MALRKRTGVKEEPPFGLSLLMKFLSPRSRGLLVFASPSSMHSFSMSCLLGTQKEATETAEKKNKKRQAVGNYFADKLSSDNLYRIYCVESCWGITIKASVKIS</sequence>
<comment type="caution">
    <text evidence="1">The sequence shown here is derived from an EMBL/GenBank/DDBJ whole genome shotgun (WGS) entry which is preliminary data.</text>
</comment>
<gene>
    <name evidence="1" type="ORF">NC653_030510</name>
</gene>
<name>A0AAD6LWG4_9ROSI</name>
<organism evidence="1 2">
    <name type="scientific">Populus alba x Populus x berolinensis</name>
    <dbReference type="NCBI Taxonomy" id="444605"/>
    <lineage>
        <taxon>Eukaryota</taxon>
        <taxon>Viridiplantae</taxon>
        <taxon>Streptophyta</taxon>
        <taxon>Embryophyta</taxon>
        <taxon>Tracheophyta</taxon>
        <taxon>Spermatophyta</taxon>
        <taxon>Magnoliopsida</taxon>
        <taxon>eudicotyledons</taxon>
        <taxon>Gunneridae</taxon>
        <taxon>Pentapetalae</taxon>
        <taxon>rosids</taxon>
        <taxon>fabids</taxon>
        <taxon>Malpighiales</taxon>
        <taxon>Salicaceae</taxon>
        <taxon>Saliceae</taxon>
        <taxon>Populus</taxon>
    </lineage>
</organism>
<keyword evidence="2" id="KW-1185">Reference proteome</keyword>
<dbReference type="EMBL" id="JAQIZT010000013">
    <property type="protein sequence ID" value="KAJ6974427.1"/>
    <property type="molecule type" value="Genomic_DNA"/>
</dbReference>
<dbReference type="Proteomes" id="UP001164929">
    <property type="component" value="Chromosome 13"/>
</dbReference>